<dbReference type="OrthoDB" id="9890924at2"/>
<evidence type="ECO:0000313" key="3">
    <source>
        <dbReference type="Proteomes" id="UP000003028"/>
    </source>
</evidence>
<sequence length="91" mass="10119">MKQTFFSILSMVSIFTISISPSPMNNRSSQVFVTSQNYRSTQSDHELPAHSNGVKTLPPYGLPDAPLYGAIACFVIGLILIANQNRFRKKK</sequence>
<keyword evidence="1" id="KW-1133">Transmembrane helix</keyword>
<keyword evidence="3" id="KW-1185">Reference proteome</keyword>
<protein>
    <submittedName>
        <fullName evidence="2">Uncharacterized protein</fullName>
    </submittedName>
</protein>
<feature type="transmembrane region" description="Helical" evidence="1">
    <location>
        <begin position="65"/>
        <end position="82"/>
    </location>
</feature>
<gene>
    <name evidence="2" type="ORF">HMPREF0357_10909</name>
</gene>
<organism evidence="2 3">
    <name type="scientific">Erysipelothrix rhusiopathiae ATCC 19414</name>
    <dbReference type="NCBI Taxonomy" id="525280"/>
    <lineage>
        <taxon>Bacteria</taxon>
        <taxon>Bacillati</taxon>
        <taxon>Bacillota</taxon>
        <taxon>Erysipelotrichia</taxon>
        <taxon>Erysipelotrichales</taxon>
        <taxon>Erysipelotrichaceae</taxon>
        <taxon>Erysipelothrix</taxon>
    </lineage>
</organism>
<evidence type="ECO:0000313" key="2">
    <source>
        <dbReference type="EMBL" id="EFY08802.1"/>
    </source>
</evidence>
<dbReference type="EMBL" id="ACLK02000002">
    <property type="protein sequence ID" value="EFY08802.1"/>
    <property type="molecule type" value="Genomic_DNA"/>
</dbReference>
<proteinExistence type="predicted"/>
<name>E7FX27_ERYRH</name>
<dbReference type="RefSeq" id="WP_003774606.1">
    <property type="nucleotide sequence ID" value="NZ_ACLK02000002.1"/>
</dbReference>
<dbReference type="GeneID" id="41397018"/>
<keyword evidence="1" id="KW-0472">Membrane</keyword>
<dbReference type="AlphaFoldDB" id="E7FX27"/>
<dbReference type="Proteomes" id="UP000003028">
    <property type="component" value="Unassembled WGS sequence"/>
</dbReference>
<keyword evidence="1" id="KW-0812">Transmembrane</keyword>
<comment type="caution">
    <text evidence="2">The sequence shown here is derived from an EMBL/GenBank/DDBJ whole genome shotgun (WGS) entry which is preliminary data.</text>
</comment>
<accession>E7FX27</accession>
<evidence type="ECO:0000256" key="1">
    <source>
        <dbReference type="SAM" id="Phobius"/>
    </source>
</evidence>
<reference evidence="2" key="1">
    <citation type="submission" date="2011-01" db="EMBL/GenBank/DDBJ databases">
        <authorList>
            <person name="Muzny D."/>
            <person name="Qin X."/>
            <person name="Buhay C."/>
            <person name="Dugan-Rocha S."/>
            <person name="Ding Y."/>
            <person name="Chen G."/>
            <person name="Hawes A."/>
            <person name="Holder M."/>
            <person name="Jhangiani S."/>
            <person name="Johnson A."/>
            <person name="Khan Z."/>
            <person name="Li Z."/>
            <person name="Liu W."/>
            <person name="Liu X."/>
            <person name="Perez L."/>
            <person name="Shen H."/>
            <person name="Wang Q."/>
            <person name="Watt J."/>
            <person name="Xi L."/>
            <person name="Xin Y."/>
            <person name="Zhou J."/>
            <person name="Deng J."/>
            <person name="Jiang H."/>
            <person name="Liu Y."/>
            <person name="Qu J."/>
            <person name="Song X.-Z."/>
            <person name="Zhang L."/>
            <person name="Villasana D."/>
            <person name="Johnson A."/>
            <person name="Liu J."/>
            <person name="Liyanage D."/>
            <person name="Lorensuhewa L."/>
            <person name="Robinson T."/>
            <person name="Song A."/>
            <person name="Song B.-B."/>
            <person name="Dinh H."/>
            <person name="Thornton R."/>
            <person name="Coyle M."/>
            <person name="Francisco L."/>
            <person name="Jackson L."/>
            <person name="Javaid M."/>
            <person name="Korchina V."/>
            <person name="Kovar C."/>
            <person name="Mata R."/>
            <person name="Mathew T."/>
            <person name="Ngo R."/>
            <person name="Nguyen L."/>
            <person name="Nguyen N."/>
            <person name="Okwuonu G."/>
            <person name="Ongeri F."/>
            <person name="Pham C."/>
            <person name="Simmons D."/>
            <person name="Wilczek-Boney K."/>
            <person name="Hale W."/>
            <person name="Jakkamsetti A."/>
            <person name="Pham P."/>
            <person name="Ruth R."/>
            <person name="San Lucas F."/>
            <person name="Warren J."/>
            <person name="Zhang J."/>
            <person name="Zhao Z."/>
            <person name="Zhou C."/>
            <person name="Zhu D."/>
            <person name="Lee S."/>
            <person name="Bess C."/>
            <person name="Blankenburg K."/>
            <person name="Forbes L."/>
            <person name="Fu Q."/>
            <person name="Gubbala S."/>
            <person name="Hirani K."/>
            <person name="Jayaseelan J.C."/>
            <person name="Lara F."/>
            <person name="Munidasa M."/>
            <person name="Palculict T."/>
            <person name="Patil S."/>
            <person name="Pu L.-L."/>
            <person name="Saada N."/>
            <person name="Tang L."/>
            <person name="Weissenberger G."/>
            <person name="Zhu Y."/>
            <person name="Hemphill L."/>
            <person name="Shang Y."/>
            <person name="Youmans B."/>
            <person name="Ayvaz T."/>
            <person name="Ross M."/>
            <person name="Santibanez J."/>
            <person name="Aqrawi P."/>
            <person name="Gross S."/>
            <person name="Joshi V."/>
            <person name="Fowler G."/>
            <person name="Nazareth L."/>
            <person name="Reid J."/>
            <person name="Worley K."/>
            <person name="Petrosino J."/>
            <person name="Highlander S."/>
            <person name="Gibbs R."/>
        </authorList>
    </citation>
    <scope>NUCLEOTIDE SEQUENCE [LARGE SCALE GENOMIC DNA]</scope>
    <source>
        <strain evidence="2">ATCC 19414</strain>
    </source>
</reference>